<feature type="region of interest" description="Disordered" evidence="1">
    <location>
        <begin position="1"/>
        <end position="31"/>
    </location>
</feature>
<dbReference type="OrthoDB" id="5988361at2759"/>
<protein>
    <submittedName>
        <fullName evidence="3">Uncharacterized protein LOC109481594</fullName>
    </submittedName>
</protein>
<dbReference type="GeneID" id="109481594"/>
<proteinExistence type="predicted"/>
<organism evidence="2 3">
    <name type="scientific">Branchiostoma belcheri</name>
    <name type="common">Amphioxus</name>
    <dbReference type="NCBI Taxonomy" id="7741"/>
    <lineage>
        <taxon>Eukaryota</taxon>
        <taxon>Metazoa</taxon>
        <taxon>Chordata</taxon>
        <taxon>Cephalochordata</taxon>
        <taxon>Leptocardii</taxon>
        <taxon>Amphioxiformes</taxon>
        <taxon>Branchiostomatidae</taxon>
        <taxon>Branchiostoma</taxon>
    </lineage>
</organism>
<name>A0A6P4ZEP2_BRABE</name>
<reference evidence="3" key="1">
    <citation type="submission" date="2025-08" db="UniProtKB">
        <authorList>
            <consortium name="RefSeq"/>
        </authorList>
    </citation>
    <scope>IDENTIFICATION</scope>
    <source>
        <tissue evidence="3">Gonad</tissue>
    </source>
</reference>
<dbReference type="Proteomes" id="UP000515135">
    <property type="component" value="Unplaced"/>
</dbReference>
<dbReference type="AlphaFoldDB" id="A0A6P4ZEP2"/>
<feature type="compositionally biased region" description="Low complexity" evidence="1">
    <location>
        <begin position="148"/>
        <end position="160"/>
    </location>
</feature>
<accession>A0A6P4ZEP2</accession>
<evidence type="ECO:0000313" key="3">
    <source>
        <dbReference type="RefSeq" id="XP_019639740.1"/>
    </source>
</evidence>
<feature type="region of interest" description="Disordered" evidence="1">
    <location>
        <begin position="140"/>
        <end position="160"/>
    </location>
</feature>
<evidence type="ECO:0000313" key="2">
    <source>
        <dbReference type="Proteomes" id="UP000515135"/>
    </source>
</evidence>
<dbReference type="RefSeq" id="XP_019639740.1">
    <property type="nucleotide sequence ID" value="XM_019784181.1"/>
</dbReference>
<keyword evidence="2" id="KW-1185">Reference proteome</keyword>
<sequence>MSRRVYQPSGLTPHPSPKKRRWTGQRTGGRTPCQTLMDPGSLAANLSFHDTGHKKPLGWDEAEVAALVEYVALHHTVLEGKDWPSTHDDTFWGKCAEFVANKTGKAERTSTACRSNMNRLKKKHPTLHEAEELYNIRYTDLGQKENQPAATTTTSKSPATSLAEIQSEFHNLTPAQQWDCLDNLFRHKLEAMKPSLPVFVPRDFLKLSAAAMNTLNTNKRENTLFHLASALGTPREDGSGPRMPVDRMPFPMIEYNAKFFHVDHPDLVRCPSEYSTYMETMYAHFGKKWANLHCGPRWLGGTEEEEEEVGEEEGESEKAEKRNLLKRAGCKEVDLLAEAMKELGSSLDVEPLPDGDQLPAEAMREDGDSLGVEPLPAEVQLHAETSASPSSTLPWLEQENWAQDLYPSHLSAISPSPCPALTSTPIKSKSTTQRYSFLFSSASQAERRELQEGLPAEELQRMHNIRPAEQRKSRDRLKTMDAKVNIAGLSDRTLRRKIAKAPFDTTASIQVSFINLLSNL</sequence>
<gene>
    <name evidence="3" type="primary">LOC109481594</name>
</gene>
<evidence type="ECO:0000256" key="1">
    <source>
        <dbReference type="SAM" id="MobiDB-lite"/>
    </source>
</evidence>
<dbReference type="KEGG" id="bbel:109481594"/>